<keyword evidence="2" id="KW-1185">Reference proteome</keyword>
<dbReference type="EMBL" id="QAOQ01000002">
    <property type="protein sequence ID" value="PTQ99384.1"/>
    <property type="molecule type" value="Genomic_DNA"/>
</dbReference>
<proteinExistence type="predicted"/>
<reference evidence="1 2" key="1">
    <citation type="submission" date="2018-04" db="EMBL/GenBank/DDBJ databases">
        <title>Genomic Encyclopedia of Archaeal and Bacterial Type Strains, Phase II (KMG-II): from individual species to whole genera.</title>
        <authorList>
            <person name="Goeker M."/>
        </authorList>
    </citation>
    <scope>NUCLEOTIDE SEQUENCE [LARGE SCALE GENOMIC DNA]</scope>
    <source>
        <strain evidence="1 2">DSM 26809</strain>
    </source>
</reference>
<sequence>MTALLSTPILFLIGDFIVKILESAHVLNV</sequence>
<gene>
    <name evidence="1" type="ORF">C8P68_102205</name>
</gene>
<dbReference type="Proteomes" id="UP000244168">
    <property type="component" value="Unassembled WGS sequence"/>
</dbReference>
<evidence type="ECO:0000313" key="1">
    <source>
        <dbReference type="EMBL" id="PTQ99384.1"/>
    </source>
</evidence>
<evidence type="ECO:0000313" key="2">
    <source>
        <dbReference type="Proteomes" id="UP000244168"/>
    </source>
</evidence>
<protein>
    <submittedName>
        <fullName evidence="1">Uncharacterized protein</fullName>
    </submittedName>
</protein>
<comment type="caution">
    <text evidence="1">The sequence shown here is derived from an EMBL/GenBank/DDBJ whole genome shotgun (WGS) entry which is preliminary data.</text>
</comment>
<organism evidence="1 2">
    <name type="scientific">Mucilaginibacter yixingensis</name>
    <dbReference type="NCBI Taxonomy" id="1295612"/>
    <lineage>
        <taxon>Bacteria</taxon>
        <taxon>Pseudomonadati</taxon>
        <taxon>Bacteroidota</taxon>
        <taxon>Sphingobacteriia</taxon>
        <taxon>Sphingobacteriales</taxon>
        <taxon>Sphingobacteriaceae</taxon>
        <taxon>Mucilaginibacter</taxon>
    </lineage>
</organism>
<dbReference type="AlphaFoldDB" id="A0A2T5JC95"/>
<accession>A0A2T5JC95</accession>
<name>A0A2T5JC95_9SPHI</name>